<gene>
    <name evidence="1" type="ORF">VP01_4653g2</name>
</gene>
<keyword evidence="2" id="KW-1185">Reference proteome</keyword>
<sequence length="122" mass="14314">MCSKLTKELENDIQAQYDFYLGQGFFHKLENTAAQFWEDNNKPCQISHWMSMPTTGHLLVEMYNRPVFSFSSSWSQSFFLFHRPKQQPTNIIGSHLNTRRTGKIFPVQRPQNGRISMLDVLN</sequence>
<dbReference type="VEuPathDB" id="FungiDB:VP01_4653g2"/>
<name>A0A0L6UN88_9BASI</name>
<reference evidence="1 2" key="1">
    <citation type="submission" date="2015-08" db="EMBL/GenBank/DDBJ databases">
        <title>Next Generation Sequencing and Analysis of the Genome of Puccinia sorghi L Schw, the Causal Agent of Maize Common Rust.</title>
        <authorList>
            <person name="Rochi L."/>
            <person name="Burguener G."/>
            <person name="Darino M."/>
            <person name="Turjanski A."/>
            <person name="Kreff E."/>
            <person name="Dieguez M.J."/>
            <person name="Sacco F."/>
        </authorList>
    </citation>
    <scope>NUCLEOTIDE SEQUENCE [LARGE SCALE GENOMIC DNA]</scope>
    <source>
        <strain evidence="1 2">RO10H11247</strain>
    </source>
</reference>
<protein>
    <submittedName>
        <fullName evidence="1">Uncharacterized protein</fullName>
    </submittedName>
</protein>
<dbReference type="AlphaFoldDB" id="A0A0L6UN88"/>
<evidence type="ECO:0000313" key="1">
    <source>
        <dbReference type="EMBL" id="KNZ49998.1"/>
    </source>
</evidence>
<accession>A0A0L6UN88</accession>
<organism evidence="1 2">
    <name type="scientific">Puccinia sorghi</name>
    <dbReference type="NCBI Taxonomy" id="27349"/>
    <lineage>
        <taxon>Eukaryota</taxon>
        <taxon>Fungi</taxon>
        <taxon>Dikarya</taxon>
        <taxon>Basidiomycota</taxon>
        <taxon>Pucciniomycotina</taxon>
        <taxon>Pucciniomycetes</taxon>
        <taxon>Pucciniales</taxon>
        <taxon>Pucciniaceae</taxon>
        <taxon>Puccinia</taxon>
    </lineage>
</organism>
<evidence type="ECO:0000313" key="2">
    <source>
        <dbReference type="Proteomes" id="UP000037035"/>
    </source>
</evidence>
<dbReference type="Proteomes" id="UP000037035">
    <property type="component" value="Unassembled WGS sequence"/>
</dbReference>
<proteinExistence type="predicted"/>
<comment type="caution">
    <text evidence="1">The sequence shown here is derived from an EMBL/GenBank/DDBJ whole genome shotgun (WGS) entry which is preliminary data.</text>
</comment>
<dbReference type="EMBL" id="LAVV01009783">
    <property type="protein sequence ID" value="KNZ49998.1"/>
    <property type="molecule type" value="Genomic_DNA"/>
</dbReference>
<dbReference type="OrthoDB" id="1424416at2759"/>